<dbReference type="SUPFAM" id="SSF48403">
    <property type="entry name" value="Ankyrin repeat"/>
    <property type="match status" value="1"/>
</dbReference>
<keyword evidence="10 17" id="KW-0040">ANK repeat</keyword>
<evidence type="ECO:0000256" key="5">
    <source>
        <dbReference type="ARBA" id="ARBA00022692"/>
    </source>
</evidence>
<dbReference type="AlphaFoldDB" id="A0A8J9ZJ38"/>
<protein>
    <recommendedName>
        <fullName evidence="15">Ankyrin repeat and LEM domain-containing protein 2</fullName>
    </recommendedName>
    <alternativeName>
        <fullName evidence="16">LEM domain-containing protein 4</fullName>
    </alternativeName>
</protein>
<dbReference type="PANTHER" id="PTHR12349">
    <property type="entry name" value="ANKYRIN REPEAT AND LEM DOMAIN-CONTAINING PROTEIN 2"/>
    <property type="match status" value="1"/>
</dbReference>
<sequence length="858" mass="95092">MRQYLFSVAEVGRGLACIVGAKPGLRLHKGMEAILQDLHKLSIAELRQKLKEEGQPMGPITSTTRLLFEKRLAQALYCKNNPEHSGEDVPDSSQDAGSNDTSIETNSTNVTLSQPAVTSSSTDGSIISADRGGEELAQVQVEEEEEGETTYYAVSLPPSEVSLAAHANGLDPDQPHVYTKRSEALTTLKKIKGARFKAFKNRKDADDFSLQKTPPVPVQKPEAEAEATKGEKANNFKAPKVPELNRLRKSFEQGDKVTFLETVWNNPRFLISSGDTPVILQEGSRWSALHVAAKANLPNMCDLVLDTLQDHEFLQLMYPGDDPATETRRQKFLVDLYLNTPDKGNCETPLHFACKFGHVDVVHVLVSHPSLDRTIKNRYDQTARDIICSRCQDGPTSKRAEQIRKLLEESYFVPLFRAEDNCLQPLVGEPWSPDPSGSPVLPLRHSQGSPVAVTPPRGNMAANPASPTMRVAAVAGPMSPAEATRFHQKWKTPPHSPDFMHVHNIRRGDNDRGLERIGREMARDLHIPWKEKWDFLKINLDLATDEGLDKLEEYFAKKNKSFEDENNKAVPNPSPVVPSPPNIASPCRESKVNFLPPECNSISMAAYYLQDEESDDDTLCPNTPNTKVTVDKPSPCAMADTEEELDVADRDAIIMEKIQKNPFSPLLKDSSSSDIDSYLSWRESLGEATDLTNTDEPEDNLSTFFARLAVKSPSPKKGPAVPGSGKGSAKIKDVSSIDVCTPCRKGGPPKPFFIDGDQPTKLDLDVFHALQGVAIPADKYPNIVRWKVVITSYTEQARQSWPSPAGLQRQRRHTFSTRSPLAAPSMMTGSQPRQCHREKTDSVIDDLKQELFRGEILN</sequence>
<evidence type="ECO:0000256" key="17">
    <source>
        <dbReference type="PROSITE-ProRule" id="PRU00023"/>
    </source>
</evidence>
<evidence type="ECO:0000256" key="15">
    <source>
        <dbReference type="ARBA" id="ARBA00074558"/>
    </source>
</evidence>
<evidence type="ECO:0000256" key="8">
    <source>
        <dbReference type="ARBA" id="ARBA00022968"/>
    </source>
</evidence>
<dbReference type="Gene3D" id="1.10.720.40">
    <property type="match status" value="1"/>
</dbReference>
<feature type="region of interest" description="Disordered" evidence="18">
    <location>
        <begin position="433"/>
        <end position="459"/>
    </location>
</feature>
<feature type="domain" description="LEM" evidence="19">
    <location>
        <begin position="35"/>
        <end position="79"/>
    </location>
</feature>
<keyword evidence="5" id="KW-0812">Transmembrane</keyword>
<evidence type="ECO:0000313" key="20">
    <source>
        <dbReference type="EMBL" id="CAH1254883.1"/>
    </source>
</evidence>
<dbReference type="Pfam" id="PF03020">
    <property type="entry name" value="LEM"/>
    <property type="match status" value="1"/>
</dbReference>
<keyword evidence="6" id="KW-0498">Mitosis</keyword>
<feature type="compositionally biased region" description="Basic and acidic residues" evidence="18">
    <location>
        <begin position="221"/>
        <end position="230"/>
    </location>
</feature>
<dbReference type="InterPro" id="IPR036770">
    <property type="entry name" value="Ankyrin_rpt-contain_sf"/>
</dbReference>
<keyword evidence="4" id="KW-0132">Cell division</keyword>
<dbReference type="GO" id="GO:0051301">
    <property type="term" value="P:cell division"/>
    <property type="evidence" value="ECO:0007669"/>
    <property type="project" value="UniProtKB-KW"/>
</dbReference>
<dbReference type="SMART" id="SM00248">
    <property type="entry name" value="ANK"/>
    <property type="match status" value="2"/>
</dbReference>
<dbReference type="InterPro" id="IPR003887">
    <property type="entry name" value="LEM_dom"/>
</dbReference>
<comment type="similarity">
    <text evidence="2">Belongs to the ANKLE2 family.</text>
</comment>
<accession>A0A8J9ZJ38</accession>
<evidence type="ECO:0000256" key="16">
    <source>
        <dbReference type="ARBA" id="ARBA00081980"/>
    </source>
</evidence>
<evidence type="ECO:0000256" key="14">
    <source>
        <dbReference type="ARBA" id="ARBA00063367"/>
    </source>
</evidence>
<dbReference type="OrthoDB" id="7446186at2759"/>
<proteinExistence type="inferred from homology"/>
<evidence type="ECO:0000256" key="6">
    <source>
        <dbReference type="ARBA" id="ARBA00022776"/>
    </source>
</evidence>
<evidence type="ECO:0000256" key="11">
    <source>
        <dbReference type="ARBA" id="ARBA00023136"/>
    </source>
</evidence>
<dbReference type="InterPro" id="IPR011015">
    <property type="entry name" value="LEM/LEM-like_dom_sf"/>
</dbReference>
<evidence type="ECO:0000256" key="12">
    <source>
        <dbReference type="ARBA" id="ARBA00023306"/>
    </source>
</evidence>
<feature type="region of interest" description="Disordered" evidence="18">
    <location>
        <begin position="206"/>
        <end position="230"/>
    </location>
</feature>
<keyword evidence="8" id="KW-0735">Signal-anchor</keyword>
<comment type="subunit">
    <text evidence="14">Interacts with BAF/BANF1. Interacts with protein phosphatase 2A (PP2A) components PPP2C (PPP2CA or PPP2CB) and PPP2R1A.</text>
</comment>
<evidence type="ECO:0000259" key="19">
    <source>
        <dbReference type="PROSITE" id="PS50954"/>
    </source>
</evidence>
<keyword evidence="12" id="KW-0131">Cell cycle</keyword>
<dbReference type="InterPro" id="IPR011320">
    <property type="entry name" value="RNase_H1_N"/>
</dbReference>
<dbReference type="GO" id="GO:0031468">
    <property type="term" value="P:nuclear membrane reassembly"/>
    <property type="evidence" value="ECO:0007669"/>
    <property type="project" value="UniProtKB-ARBA"/>
</dbReference>
<organism evidence="20 21">
    <name type="scientific">Branchiostoma lanceolatum</name>
    <name type="common">Common lancelet</name>
    <name type="synonym">Amphioxus lanceolatum</name>
    <dbReference type="NCBI Taxonomy" id="7740"/>
    <lineage>
        <taxon>Eukaryota</taxon>
        <taxon>Metazoa</taxon>
        <taxon>Chordata</taxon>
        <taxon>Cephalochordata</taxon>
        <taxon>Leptocardii</taxon>
        <taxon>Amphioxiformes</taxon>
        <taxon>Branchiostomatidae</taxon>
        <taxon>Branchiostoma</taxon>
    </lineage>
</organism>
<evidence type="ECO:0000256" key="2">
    <source>
        <dbReference type="ARBA" id="ARBA00007597"/>
    </source>
</evidence>
<evidence type="ECO:0000313" key="21">
    <source>
        <dbReference type="Proteomes" id="UP000838412"/>
    </source>
</evidence>
<feature type="compositionally biased region" description="Polar residues" evidence="18">
    <location>
        <begin position="91"/>
        <end position="125"/>
    </location>
</feature>
<dbReference type="FunFam" id="1.10.720.40:FF:000001">
    <property type="entry name" value="LEM domain containing 2, isoform CRA_a"/>
    <property type="match status" value="1"/>
</dbReference>
<dbReference type="Gene3D" id="1.25.40.20">
    <property type="entry name" value="Ankyrin repeat-containing domain"/>
    <property type="match status" value="1"/>
</dbReference>
<gene>
    <name evidence="20" type="primary">ANKLE2</name>
    <name evidence="20" type="ORF">BLAG_LOCUS14123</name>
</gene>
<keyword evidence="21" id="KW-1185">Reference proteome</keyword>
<dbReference type="InterPro" id="IPR056237">
    <property type="entry name" value="ANKLE2_3rd"/>
</dbReference>
<evidence type="ECO:0000256" key="3">
    <source>
        <dbReference type="ARBA" id="ARBA00022553"/>
    </source>
</evidence>
<dbReference type="Pfam" id="PF01693">
    <property type="entry name" value="Cauli_VI"/>
    <property type="match status" value="1"/>
</dbReference>
<dbReference type="Pfam" id="PF24567">
    <property type="entry name" value="ANKLE2_3rd"/>
    <property type="match status" value="1"/>
</dbReference>
<dbReference type="PROSITE" id="PS50088">
    <property type="entry name" value="ANK_REPEAT"/>
    <property type="match status" value="1"/>
</dbReference>
<dbReference type="Proteomes" id="UP000838412">
    <property type="component" value="Chromosome 2"/>
</dbReference>
<feature type="repeat" description="ANK" evidence="17">
    <location>
        <begin position="345"/>
        <end position="368"/>
    </location>
</feature>
<dbReference type="SUPFAM" id="SSF63451">
    <property type="entry name" value="LEM domain"/>
    <property type="match status" value="1"/>
</dbReference>
<keyword evidence="11" id="KW-0472">Membrane</keyword>
<keyword evidence="9" id="KW-1133">Transmembrane helix</keyword>
<comment type="subcellular location">
    <subcellularLocation>
        <location evidence="1">Endoplasmic reticulum membrane</location>
        <topology evidence="1">Single-pass membrane protein</topology>
    </subcellularLocation>
</comment>
<comment type="function">
    <text evidence="13">Involved in mitotic nuclear envelope reassembly by promoting dephosphorylation of BAF/BANF1 during mitotic exit. Coordinates the control of BAF/BANF1 dephosphorylation by inhibiting VRK1 kinase and promoting dephosphorylation of BAF/BANF1 by protein phosphatase 2A (PP2A), thereby facilitating nuclear envelope assembly. May regulate nuclear localization of VRK1 in non-dividing cells. It is unclear whether it acts as a real PP2A regulatory subunit or whether it is involved in recruitment of the PP2A complex. Involved in brain development.</text>
</comment>
<keyword evidence="7" id="KW-0256">Endoplasmic reticulum</keyword>
<dbReference type="Pfam" id="PF13637">
    <property type="entry name" value="Ank_4"/>
    <property type="match status" value="1"/>
</dbReference>
<feature type="region of interest" description="Disordered" evidence="18">
    <location>
        <begin position="800"/>
        <end position="839"/>
    </location>
</feature>
<dbReference type="PANTHER" id="PTHR12349:SF4">
    <property type="entry name" value="ANKYRIN REPEAT AND LEM DOMAIN-CONTAINING PROTEIN 2"/>
    <property type="match status" value="1"/>
</dbReference>
<dbReference type="PROSITE" id="PS50954">
    <property type="entry name" value="LEM"/>
    <property type="match status" value="1"/>
</dbReference>
<evidence type="ECO:0000256" key="13">
    <source>
        <dbReference type="ARBA" id="ARBA00056222"/>
    </source>
</evidence>
<feature type="region of interest" description="Disordered" evidence="18">
    <location>
        <begin position="80"/>
        <end position="125"/>
    </location>
</feature>
<reference evidence="20" key="1">
    <citation type="submission" date="2022-01" db="EMBL/GenBank/DDBJ databases">
        <authorList>
            <person name="Braso-Vives M."/>
        </authorList>
    </citation>
    <scope>NUCLEOTIDE SEQUENCE</scope>
</reference>
<dbReference type="PROSITE" id="PS50297">
    <property type="entry name" value="ANK_REP_REGION"/>
    <property type="match status" value="1"/>
</dbReference>
<evidence type="ECO:0000256" key="9">
    <source>
        <dbReference type="ARBA" id="ARBA00022989"/>
    </source>
</evidence>
<dbReference type="GO" id="GO:0007399">
    <property type="term" value="P:nervous system development"/>
    <property type="evidence" value="ECO:0007669"/>
    <property type="project" value="UniProtKB-ARBA"/>
</dbReference>
<name>A0A8J9ZJ38_BRALA</name>
<evidence type="ECO:0000256" key="18">
    <source>
        <dbReference type="SAM" id="MobiDB-lite"/>
    </source>
</evidence>
<dbReference type="InterPro" id="IPR002110">
    <property type="entry name" value="Ankyrin_rpt"/>
</dbReference>
<evidence type="ECO:0000256" key="4">
    <source>
        <dbReference type="ARBA" id="ARBA00022618"/>
    </source>
</evidence>
<dbReference type="SMART" id="SM00540">
    <property type="entry name" value="LEM"/>
    <property type="match status" value="1"/>
</dbReference>
<dbReference type="GO" id="GO:0051721">
    <property type="term" value="F:protein phosphatase 2A binding"/>
    <property type="evidence" value="ECO:0007669"/>
    <property type="project" value="TreeGrafter"/>
</dbReference>
<evidence type="ECO:0000256" key="10">
    <source>
        <dbReference type="ARBA" id="ARBA00023043"/>
    </source>
</evidence>
<dbReference type="FunFam" id="1.25.40.20:FF:000072">
    <property type="entry name" value="Ankyrin repeat and LEM domain containing 2"/>
    <property type="match status" value="1"/>
</dbReference>
<evidence type="ECO:0000256" key="7">
    <source>
        <dbReference type="ARBA" id="ARBA00022824"/>
    </source>
</evidence>
<dbReference type="EMBL" id="OV696687">
    <property type="protein sequence ID" value="CAH1254883.1"/>
    <property type="molecule type" value="Genomic_DNA"/>
</dbReference>
<keyword evidence="3" id="KW-0597">Phosphoprotein</keyword>
<evidence type="ECO:0000256" key="1">
    <source>
        <dbReference type="ARBA" id="ARBA00004389"/>
    </source>
</evidence>
<dbReference type="GO" id="GO:0005789">
    <property type="term" value="C:endoplasmic reticulum membrane"/>
    <property type="evidence" value="ECO:0007669"/>
    <property type="project" value="UniProtKB-SubCell"/>
</dbReference>